<accession>A0A812T2I2</accession>
<dbReference type="EMBL" id="CAJNIZ010028147">
    <property type="protein sequence ID" value="CAE7505907.1"/>
    <property type="molecule type" value="Genomic_DNA"/>
</dbReference>
<dbReference type="AlphaFoldDB" id="A0A812T2I2"/>
<keyword evidence="3" id="KW-1185">Reference proteome</keyword>
<feature type="region of interest" description="Disordered" evidence="1">
    <location>
        <begin position="1"/>
        <end position="69"/>
    </location>
</feature>
<evidence type="ECO:0000313" key="3">
    <source>
        <dbReference type="Proteomes" id="UP000649617"/>
    </source>
</evidence>
<gene>
    <name evidence="2" type="primary">gapN</name>
    <name evidence="2" type="ORF">SPIL2461_LOCUS13120</name>
</gene>
<reference evidence="2" key="1">
    <citation type="submission" date="2021-02" db="EMBL/GenBank/DDBJ databases">
        <authorList>
            <person name="Dougan E. K."/>
            <person name="Rhodes N."/>
            <person name="Thang M."/>
            <person name="Chan C."/>
        </authorList>
    </citation>
    <scope>NUCLEOTIDE SEQUENCE</scope>
</reference>
<feature type="compositionally biased region" description="Polar residues" evidence="1">
    <location>
        <begin position="1"/>
        <end position="18"/>
    </location>
</feature>
<proteinExistence type="predicted"/>
<evidence type="ECO:0000256" key="1">
    <source>
        <dbReference type="SAM" id="MobiDB-lite"/>
    </source>
</evidence>
<dbReference type="Proteomes" id="UP000649617">
    <property type="component" value="Unassembled WGS sequence"/>
</dbReference>
<name>A0A812T2I2_SYMPI</name>
<sequence length="104" mass="10959">MGQRISSPSGTSMGQATPMQYGPVAGPAGSDRRSSSESNAASLTDTAGRRWSPSSPAGQHRTSADSAEGGGFVFSMFEENDLISPQVSRLHGRTIPEEKQRAFD</sequence>
<dbReference type="OrthoDB" id="448821at2759"/>
<feature type="compositionally biased region" description="Polar residues" evidence="1">
    <location>
        <begin position="52"/>
        <end position="65"/>
    </location>
</feature>
<feature type="non-terminal residue" evidence="2">
    <location>
        <position position="104"/>
    </location>
</feature>
<protein>
    <submittedName>
        <fullName evidence="2">GapN protein</fullName>
    </submittedName>
</protein>
<feature type="compositionally biased region" description="Polar residues" evidence="1">
    <location>
        <begin position="36"/>
        <end position="45"/>
    </location>
</feature>
<comment type="caution">
    <text evidence="2">The sequence shown here is derived from an EMBL/GenBank/DDBJ whole genome shotgun (WGS) entry which is preliminary data.</text>
</comment>
<evidence type="ECO:0000313" key="2">
    <source>
        <dbReference type="EMBL" id="CAE7505907.1"/>
    </source>
</evidence>
<organism evidence="2 3">
    <name type="scientific">Symbiodinium pilosum</name>
    <name type="common">Dinoflagellate</name>
    <dbReference type="NCBI Taxonomy" id="2952"/>
    <lineage>
        <taxon>Eukaryota</taxon>
        <taxon>Sar</taxon>
        <taxon>Alveolata</taxon>
        <taxon>Dinophyceae</taxon>
        <taxon>Suessiales</taxon>
        <taxon>Symbiodiniaceae</taxon>
        <taxon>Symbiodinium</taxon>
    </lineage>
</organism>